<evidence type="ECO:0000313" key="3">
    <source>
        <dbReference type="EMBL" id="CPV31113.1"/>
    </source>
</evidence>
<feature type="compositionally biased region" description="Polar residues" evidence="1">
    <location>
        <begin position="43"/>
        <end position="53"/>
    </location>
</feature>
<gene>
    <name evidence="3" type="ORF">ERS075579_00199</name>
</gene>
<evidence type="ECO:0000256" key="1">
    <source>
        <dbReference type="SAM" id="MobiDB-lite"/>
    </source>
</evidence>
<feature type="region of interest" description="Disordered" evidence="1">
    <location>
        <begin position="40"/>
        <end position="101"/>
    </location>
</feature>
<accession>A0A0U1B9X9</accession>
<evidence type="ECO:0000313" key="4">
    <source>
        <dbReference type="Proteomes" id="UP000045782"/>
    </source>
</evidence>
<proteinExistence type="predicted"/>
<dbReference type="RefSeq" id="WP_005057067.1">
    <property type="nucleotide sequence ID" value="NZ_AP022621.1"/>
</dbReference>
<evidence type="ECO:0000256" key="2">
    <source>
        <dbReference type="SAM" id="SignalP"/>
    </source>
</evidence>
<feature type="compositionally biased region" description="Basic and acidic residues" evidence="1">
    <location>
        <begin position="90"/>
        <end position="101"/>
    </location>
</feature>
<protein>
    <submittedName>
        <fullName evidence="3">Uncharacterized protein</fullName>
    </submittedName>
</protein>
<dbReference type="Proteomes" id="UP000045782">
    <property type="component" value="Unassembled WGS sequence"/>
</dbReference>
<dbReference type="AlphaFoldDB" id="A0A0U1B9X9"/>
<organism evidence="3 4">
    <name type="scientific">Mycobacteroides abscessus</name>
    <dbReference type="NCBI Taxonomy" id="36809"/>
    <lineage>
        <taxon>Bacteria</taxon>
        <taxon>Bacillati</taxon>
        <taxon>Actinomycetota</taxon>
        <taxon>Actinomycetes</taxon>
        <taxon>Mycobacteriales</taxon>
        <taxon>Mycobacteriaceae</taxon>
        <taxon>Mycobacteroides</taxon>
    </lineage>
</organism>
<keyword evidence="2" id="KW-0732">Signal</keyword>
<name>A0A0U1B9X9_9MYCO</name>
<dbReference type="EMBL" id="CSWP01000001">
    <property type="protein sequence ID" value="CPV31113.1"/>
    <property type="molecule type" value="Genomic_DNA"/>
</dbReference>
<feature type="signal peptide" evidence="2">
    <location>
        <begin position="1"/>
        <end position="23"/>
    </location>
</feature>
<reference evidence="3 4" key="1">
    <citation type="submission" date="2015-03" db="EMBL/GenBank/DDBJ databases">
        <authorList>
            <person name="Murphy D."/>
        </authorList>
    </citation>
    <scope>NUCLEOTIDE SEQUENCE [LARGE SCALE GENOMIC DNA]</scope>
    <source>
        <strain evidence="3 4">PAP088</strain>
    </source>
</reference>
<feature type="chain" id="PRO_5039647230" evidence="2">
    <location>
        <begin position="24"/>
        <end position="101"/>
    </location>
</feature>
<sequence>MRSFCLTTFLVLAVAYSPAAAAAADPLPINPMPAVPVTVPGSAPNNHASTPSQPAFGLLPRPGHGTQVSAGLEAGHTARITGGMTGGQLEDPRGIRAGDAP</sequence>